<keyword evidence="2" id="KW-1185">Reference proteome</keyword>
<organism evidence="1 2">
    <name type="scientific">Enemella evansiae</name>
    <dbReference type="NCBI Taxonomy" id="2016499"/>
    <lineage>
        <taxon>Bacteria</taxon>
        <taxon>Bacillati</taxon>
        <taxon>Actinomycetota</taxon>
        <taxon>Actinomycetes</taxon>
        <taxon>Propionibacteriales</taxon>
        <taxon>Propionibacteriaceae</taxon>
        <taxon>Enemella</taxon>
    </lineage>
</organism>
<accession>A0A255GEH8</accession>
<protein>
    <submittedName>
        <fullName evidence="1">Polyketide cyclase</fullName>
    </submittedName>
</protein>
<sequence length="160" mass="17998">MPQVEADVVVDVSPQIAFAVSQTTGETRLRWDPFIRRQRFLDGAQAAGKGVRTLTVSRHGLSMISEYVSYQPPRNVGMTMRRGPWFFRTFGGGWRFTPTEDGRTRAVWKYTFTVRPDWLRPIAEPIGIRLLGSDIRRRIDAFARACADPEIVAAATEGPG</sequence>
<dbReference type="Gene3D" id="3.30.530.20">
    <property type="match status" value="1"/>
</dbReference>
<dbReference type="InterPro" id="IPR019587">
    <property type="entry name" value="Polyketide_cyclase/dehydratase"/>
</dbReference>
<comment type="caution">
    <text evidence="1">The sequence shown here is derived from an EMBL/GenBank/DDBJ whole genome shotgun (WGS) entry which is preliminary data.</text>
</comment>
<dbReference type="EMBL" id="NMVO01000012">
    <property type="protein sequence ID" value="OYO14250.1"/>
    <property type="molecule type" value="Genomic_DNA"/>
</dbReference>
<dbReference type="Proteomes" id="UP000215896">
    <property type="component" value="Unassembled WGS sequence"/>
</dbReference>
<proteinExistence type="predicted"/>
<gene>
    <name evidence="1" type="ORF">CGZ94_06360</name>
</gene>
<dbReference type="SUPFAM" id="SSF55961">
    <property type="entry name" value="Bet v1-like"/>
    <property type="match status" value="1"/>
</dbReference>
<evidence type="ECO:0000313" key="1">
    <source>
        <dbReference type="EMBL" id="OYO14250.1"/>
    </source>
</evidence>
<dbReference type="AlphaFoldDB" id="A0A255GEH8"/>
<dbReference type="RefSeq" id="WP_094401109.1">
    <property type="nucleotide sequence ID" value="NZ_NMVL01000011.1"/>
</dbReference>
<dbReference type="OrthoDB" id="197829at2"/>
<name>A0A255GEH8_9ACTN</name>
<reference evidence="1 2" key="1">
    <citation type="submission" date="2017-07" db="EMBL/GenBank/DDBJ databases">
        <title>Draft whole genome sequences of clinical Proprionibacteriaceae strains.</title>
        <authorList>
            <person name="Bernier A.-M."/>
            <person name="Bernard K."/>
            <person name="Domingo M.-C."/>
        </authorList>
    </citation>
    <scope>NUCLEOTIDE SEQUENCE [LARGE SCALE GENOMIC DNA]</scope>
    <source>
        <strain evidence="1 2">NML 030167</strain>
    </source>
</reference>
<dbReference type="Pfam" id="PF10604">
    <property type="entry name" value="Polyketide_cyc2"/>
    <property type="match status" value="1"/>
</dbReference>
<evidence type="ECO:0000313" key="2">
    <source>
        <dbReference type="Proteomes" id="UP000215896"/>
    </source>
</evidence>
<dbReference type="InterPro" id="IPR023393">
    <property type="entry name" value="START-like_dom_sf"/>
</dbReference>